<reference evidence="1 2" key="1">
    <citation type="journal article" date="2015" name="Genome Announc.">
        <title>Expanding the biotechnology potential of lactobacilli through comparative genomics of 213 strains and associated genera.</title>
        <authorList>
            <person name="Sun Z."/>
            <person name="Harris H.M."/>
            <person name="McCann A."/>
            <person name="Guo C."/>
            <person name="Argimon S."/>
            <person name="Zhang W."/>
            <person name="Yang X."/>
            <person name="Jeffery I.B."/>
            <person name="Cooney J.C."/>
            <person name="Kagawa T.F."/>
            <person name="Liu W."/>
            <person name="Song Y."/>
            <person name="Salvetti E."/>
            <person name="Wrobel A."/>
            <person name="Rasinkangas P."/>
            <person name="Parkhill J."/>
            <person name="Rea M.C."/>
            <person name="O'Sullivan O."/>
            <person name="Ritari J."/>
            <person name="Douillard F.P."/>
            <person name="Paul Ross R."/>
            <person name="Yang R."/>
            <person name="Briner A.E."/>
            <person name="Felis G.E."/>
            <person name="de Vos W.M."/>
            <person name="Barrangou R."/>
            <person name="Klaenhammer T.R."/>
            <person name="Caufield P.W."/>
            <person name="Cui Y."/>
            <person name="Zhang H."/>
            <person name="O'Toole P.W."/>
        </authorList>
    </citation>
    <scope>NUCLEOTIDE SEQUENCE [LARGE SCALE GENOMIC DNA]</scope>
    <source>
        <strain evidence="1 2">DSM 21376</strain>
    </source>
</reference>
<gene>
    <name evidence="1" type="ORF">FD15_GL002066</name>
</gene>
<name>A0A023CUP1_9LACO</name>
<dbReference type="RefSeq" id="WP_156406586.1">
    <property type="nucleotide sequence ID" value="NZ_AYZF01000017.1"/>
</dbReference>
<dbReference type="EMBL" id="AYZF01000017">
    <property type="protein sequence ID" value="KRN05510.1"/>
    <property type="molecule type" value="Genomic_DNA"/>
</dbReference>
<comment type="caution">
    <text evidence="1">The sequence shown here is derived from an EMBL/GenBank/DDBJ whole genome shotgun (WGS) entry which is preliminary data.</text>
</comment>
<accession>A0A023CUP1</accession>
<dbReference type="PATRIC" id="fig|1423806.3.peg.2104"/>
<evidence type="ECO:0000313" key="1">
    <source>
        <dbReference type="EMBL" id="KRN05510.1"/>
    </source>
</evidence>
<sequence length="56" mass="6523">MWQMVGYFSLNVYLEAQNKAELNQLAVEKYNIALSKACNWRGAIYPEPMVFVHLKT</sequence>
<protein>
    <submittedName>
        <fullName evidence="1">Uncharacterized protein</fullName>
    </submittedName>
</protein>
<dbReference type="Proteomes" id="UP000050961">
    <property type="component" value="Unassembled WGS sequence"/>
</dbReference>
<proteinExistence type="predicted"/>
<keyword evidence="2" id="KW-1185">Reference proteome</keyword>
<dbReference type="AlphaFoldDB" id="A0A023CUP1"/>
<organism evidence="1 2">
    <name type="scientific">Liquorilactobacillus sucicola DSM 21376 = JCM 15457</name>
    <dbReference type="NCBI Taxonomy" id="1423806"/>
    <lineage>
        <taxon>Bacteria</taxon>
        <taxon>Bacillati</taxon>
        <taxon>Bacillota</taxon>
        <taxon>Bacilli</taxon>
        <taxon>Lactobacillales</taxon>
        <taxon>Lactobacillaceae</taxon>
        <taxon>Liquorilactobacillus</taxon>
    </lineage>
</organism>
<dbReference type="OrthoDB" id="9916714at2"/>
<dbReference type="STRING" id="1423806.FD15_GL002066"/>
<evidence type="ECO:0000313" key="2">
    <source>
        <dbReference type="Proteomes" id="UP000050961"/>
    </source>
</evidence>